<evidence type="ECO:0000313" key="1">
    <source>
        <dbReference type="EMBL" id="CAA9538192.1"/>
    </source>
</evidence>
<name>A0A6J4U1C7_9SPHN</name>
<feature type="non-terminal residue" evidence="1">
    <location>
        <position position="40"/>
    </location>
</feature>
<feature type="non-terminal residue" evidence="1">
    <location>
        <position position="1"/>
    </location>
</feature>
<proteinExistence type="predicted"/>
<dbReference type="EMBL" id="CADCVX010000622">
    <property type="protein sequence ID" value="CAA9538192.1"/>
    <property type="molecule type" value="Genomic_DNA"/>
</dbReference>
<accession>A0A6J4U1C7</accession>
<sequence length="40" mass="4172">APGMAAGVRGTFAPAHGEGVRCRQIHPEHRTPSPSHTPSL</sequence>
<reference evidence="1" key="1">
    <citation type="submission" date="2020-02" db="EMBL/GenBank/DDBJ databases">
        <authorList>
            <person name="Meier V. D."/>
        </authorList>
    </citation>
    <scope>NUCLEOTIDE SEQUENCE</scope>
    <source>
        <strain evidence="1">AVDCRST_MAG91</strain>
    </source>
</reference>
<organism evidence="1">
    <name type="scientific">uncultured Sphingomonadaceae bacterium</name>
    <dbReference type="NCBI Taxonomy" id="169976"/>
    <lineage>
        <taxon>Bacteria</taxon>
        <taxon>Pseudomonadati</taxon>
        <taxon>Pseudomonadota</taxon>
        <taxon>Alphaproteobacteria</taxon>
        <taxon>Sphingomonadales</taxon>
        <taxon>Sphingomonadaceae</taxon>
        <taxon>environmental samples</taxon>
    </lineage>
</organism>
<gene>
    <name evidence="1" type="ORF">AVDCRST_MAG91-3579</name>
</gene>
<dbReference type="AlphaFoldDB" id="A0A6J4U1C7"/>
<protein>
    <submittedName>
        <fullName evidence="1">Uncharacterized protein</fullName>
    </submittedName>
</protein>